<dbReference type="SUPFAM" id="SSF55785">
    <property type="entry name" value="PYP-like sensor domain (PAS domain)"/>
    <property type="match status" value="1"/>
</dbReference>
<dbReference type="InterPro" id="IPR035965">
    <property type="entry name" value="PAS-like_dom_sf"/>
</dbReference>
<evidence type="ECO:0000259" key="2">
    <source>
        <dbReference type="Pfam" id="PF08448"/>
    </source>
</evidence>
<dbReference type="Gene3D" id="3.30.450.20">
    <property type="entry name" value="PAS domain"/>
    <property type="match status" value="1"/>
</dbReference>
<dbReference type="InterPro" id="IPR013656">
    <property type="entry name" value="PAS_4"/>
</dbReference>
<evidence type="ECO:0000313" key="4">
    <source>
        <dbReference type="Proteomes" id="UP000184603"/>
    </source>
</evidence>
<dbReference type="STRING" id="1121416.SAMN02745220_02109"/>
<keyword evidence="1" id="KW-0175">Coiled coil</keyword>
<feature type="domain" description="PAS fold-4" evidence="2">
    <location>
        <begin position="17"/>
        <end position="135"/>
    </location>
</feature>
<dbReference type="AlphaFoldDB" id="A0A1M7Y651"/>
<dbReference type="RefSeq" id="WP_073613416.1">
    <property type="nucleotide sequence ID" value="NZ_FRFE01000009.1"/>
</dbReference>
<feature type="coiled-coil region" evidence="1">
    <location>
        <begin position="131"/>
        <end position="161"/>
    </location>
</feature>
<evidence type="ECO:0000256" key="1">
    <source>
        <dbReference type="SAM" id="Coils"/>
    </source>
</evidence>
<dbReference type="Pfam" id="PF08448">
    <property type="entry name" value="PAS_4"/>
    <property type="match status" value="1"/>
</dbReference>
<reference evidence="3 4" key="1">
    <citation type="submission" date="2016-12" db="EMBL/GenBank/DDBJ databases">
        <authorList>
            <person name="Song W.-J."/>
            <person name="Kurnit D.M."/>
        </authorList>
    </citation>
    <scope>NUCLEOTIDE SEQUENCE [LARGE SCALE GENOMIC DNA]</scope>
    <source>
        <strain evidence="3 4">DSM 18488</strain>
    </source>
</reference>
<keyword evidence="4" id="KW-1185">Reference proteome</keyword>
<protein>
    <submittedName>
        <fullName evidence="3">PAS fold-containing protein</fullName>
    </submittedName>
</protein>
<dbReference type="OrthoDB" id="5503776at2"/>
<gene>
    <name evidence="3" type="ORF">SAMN02745220_02109</name>
</gene>
<dbReference type="Proteomes" id="UP000184603">
    <property type="component" value="Unassembled WGS sequence"/>
</dbReference>
<evidence type="ECO:0000313" key="3">
    <source>
        <dbReference type="EMBL" id="SHO48074.1"/>
    </source>
</evidence>
<accession>A0A1M7Y651</accession>
<organism evidence="3 4">
    <name type="scientific">Desulfopila aestuarii DSM 18488</name>
    <dbReference type="NCBI Taxonomy" id="1121416"/>
    <lineage>
        <taxon>Bacteria</taxon>
        <taxon>Pseudomonadati</taxon>
        <taxon>Thermodesulfobacteriota</taxon>
        <taxon>Desulfobulbia</taxon>
        <taxon>Desulfobulbales</taxon>
        <taxon>Desulfocapsaceae</taxon>
        <taxon>Desulfopila</taxon>
    </lineage>
</organism>
<proteinExistence type="predicted"/>
<name>A0A1M7Y651_9BACT</name>
<dbReference type="EMBL" id="FRFE01000009">
    <property type="protein sequence ID" value="SHO48074.1"/>
    <property type="molecule type" value="Genomic_DNA"/>
</dbReference>
<sequence length="217" mass="24867">MSSFDRFVPDIQDAILAAVPDPFFIFDDAGHYVQILGGTDRRKYHDGQHLIGKRIHDVMSTEMADTFVREINKAITAEQVTTYVYSLSAKDIKGSEALSGPDGKQWFEANISPIREIAGHPRMVVWIAFNITELRKTISEKETLISNLQDAAKEITNLRKILPICSYCKKIRDDEGYWNQVESYFHRHTGAEFSHGICQDCTKKHFPEIDLTEEKRE</sequence>